<dbReference type="RefSeq" id="WP_013913885.1">
    <property type="nucleotide sequence ID" value="NC_015690.1"/>
</dbReference>
<evidence type="ECO:0000256" key="2">
    <source>
        <dbReference type="ARBA" id="ARBA00022490"/>
    </source>
</evidence>
<proteinExistence type="predicted"/>
<dbReference type="PROSITE" id="PS50995">
    <property type="entry name" value="HTH_MARR_2"/>
    <property type="match status" value="1"/>
</dbReference>
<evidence type="ECO:0000259" key="6">
    <source>
        <dbReference type="PROSITE" id="PS50995"/>
    </source>
</evidence>
<dbReference type="Pfam" id="PF22381">
    <property type="entry name" value="Staph_reg_Sar_Rot"/>
    <property type="match status" value="1"/>
</dbReference>
<comment type="subcellular location">
    <subcellularLocation>
        <location evidence="1">Cytoplasm</location>
    </subcellularLocation>
</comment>
<keyword evidence="4" id="KW-0238">DNA-binding</keyword>
<dbReference type="PANTHER" id="PTHR33164:SF5">
    <property type="entry name" value="ORGANIC HYDROPEROXIDE RESISTANCE TRANSCRIPTIONAL REGULATOR"/>
    <property type="match status" value="1"/>
</dbReference>
<dbReference type="GO" id="GO:0003677">
    <property type="term" value="F:DNA binding"/>
    <property type="evidence" value="ECO:0007669"/>
    <property type="project" value="UniProtKB-KW"/>
</dbReference>
<dbReference type="PRINTS" id="PR00598">
    <property type="entry name" value="HTHMARR"/>
</dbReference>
<evidence type="ECO:0000313" key="8">
    <source>
        <dbReference type="Proteomes" id="UP000006620"/>
    </source>
</evidence>
<reference evidence="7 8" key="2">
    <citation type="journal article" date="2013" name="Genome Announc.">
        <title>Genome Sequence of Growth-Improving Paenibacillus mucilaginosus Strain KNP414.</title>
        <authorList>
            <person name="Lu J.J."/>
            <person name="Wang J.F."/>
            <person name="Hu X.F."/>
        </authorList>
    </citation>
    <scope>NUCLEOTIDE SEQUENCE [LARGE SCALE GENOMIC DNA]</scope>
    <source>
        <strain evidence="7 8">KNP414</strain>
    </source>
</reference>
<keyword evidence="3" id="KW-0805">Transcription regulation</keyword>
<feature type="domain" description="HTH marR-type" evidence="6">
    <location>
        <begin position="11"/>
        <end position="145"/>
    </location>
</feature>
<name>F8FH69_PAEMK</name>
<protein>
    <submittedName>
        <fullName evidence="7">Putative transcriptional regulator</fullName>
    </submittedName>
</protein>
<dbReference type="GO" id="GO:0005737">
    <property type="term" value="C:cytoplasm"/>
    <property type="evidence" value="ECO:0007669"/>
    <property type="project" value="UniProtKB-SubCell"/>
</dbReference>
<evidence type="ECO:0000256" key="5">
    <source>
        <dbReference type="ARBA" id="ARBA00023163"/>
    </source>
</evidence>
<dbReference type="PATRIC" id="fig|1036673.3.peg.63"/>
<dbReference type="EMBL" id="CP002869">
    <property type="protein sequence ID" value="AEI38719.1"/>
    <property type="molecule type" value="Genomic_DNA"/>
</dbReference>
<dbReference type="SMART" id="SM00347">
    <property type="entry name" value="HTH_MARR"/>
    <property type="match status" value="1"/>
</dbReference>
<evidence type="ECO:0000256" key="3">
    <source>
        <dbReference type="ARBA" id="ARBA00023015"/>
    </source>
</evidence>
<dbReference type="PANTHER" id="PTHR33164">
    <property type="entry name" value="TRANSCRIPTIONAL REGULATOR, MARR FAMILY"/>
    <property type="match status" value="1"/>
</dbReference>
<dbReference type="SUPFAM" id="SSF46785">
    <property type="entry name" value="Winged helix' DNA-binding domain"/>
    <property type="match status" value="1"/>
</dbReference>
<dbReference type="Gene3D" id="1.10.10.10">
    <property type="entry name" value="Winged helix-like DNA-binding domain superfamily/Winged helix DNA-binding domain"/>
    <property type="match status" value="1"/>
</dbReference>
<evidence type="ECO:0000256" key="4">
    <source>
        <dbReference type="ARBA" id="ARBA00023125"/>
    </source>
</evidence>
<dbReference type="AlphaFoldDB" id="F8FH69"/>
<dbReference type="FunFam" id="1.10.10.10:FF:000163">
    <property type="entry name" value="MarR family transcriptional regulator"/>
    <property type="match status" value="1"/>
</dbReference>
<dbReference type="KEGG" id="pms:KNP414_00068"/>
<keyword evidence="2" id="KW-0963">Cytoplasm</keyword>
<dbReference type="InterPro" id="IPR039422">
    <property type="entry name" value="MarR/SlyA-like"/>
</dbReference>
<organism evidence="7 8">
    <name type="scientific">Paenibacillus mucilaginosus (strain KNP414)</name>
    <dbReference type="NCBI Taxonomy" id="1036673"/>
    <lineage>
        <taxon>Bacteria</taxon>
        <taxon>Bacillati</taxon>
        <taxon>Bacillota</taxon>
        <taxon>Bacilli</taxon>
        <taxon>Bacillales</taxon>
        <taxon>Paenibacillaceae</taxon>
        <taxon>Paenibacillus</taxon>
    </lineage>
</organism>
<dbReference type="InterPro" id="IPR036390">
    <property type="entry name" value="WH_DNA-bd_sf"/>
</dbReference>
<dbReference type="InterPro" id="IPR055166">
    <property type="entry name" value="Transc_reg_Sar_Rot_HTH"/>
</dbReference>
<gene>
    <name evidence="7" type="ordered locus">KNP414_00068</name>
</gene>
<reference evidence="8" key="1">
    <citation type="submission" date="2011-06" db="EMBL/GenBank/DDBJ databases">
        <title>Complete genome sequence of Paenibacillus mucilaginosus KNP414.</title>
        <authorList>
            <person name="Wang J."/>
            <person name="Hu S."/>
            <person name="Hu X."/>
            <person name="Zhang B."/>
            <person name="Dong D."/>
            <person name="Zhang S."/>
            <person name="Zhao K."/>
            <person name="Wu D."/>
        </authorList>
    </citation>
    <scope>NUCLEOTIDE SEQUENCE [LARGE SCALE GENOMIC DNA]</scope>
    <source>
        <strain evidence="8">KNP414</strain>
    </source>
</reference>
<dbReference type="GO" id="GO:0003700">
    <property type="term" value="F:DNA-binding transcription factor activity"/>
    <property type="evidence" value="ECO:0007669"/>
    <property type="project" value="InterPro"/>
</dbReference>
<keyword evidence="5" id="KW-0804">Transcription</keyword>
<evidence type="ECO:0000313" key="7">
    <source>
        <dbReference type="EMBL" id="AEI38719.1"/>
    </source>
</evidence>
<dbReference type="Proteomes" id="UP000006620">
    <property type="component" value="Chromosome"/>
</dbReference>
<accession>F8FH69</accession>
<sequence length="156" mass="17534">MDQNAKLLQLDNQLCFAIYATSREITKLYQPFLERLGLTYPQYLAMMVLWERQECSVKELGEALYLDSGTLTPLLKRLEASGLVTRNRSAEDERVVRIGLTEQGKALREQAAIVPQALMEQTCLSAAEFEGLLQQFKSLLKRVHEAGGRTGNGDRG</sequence>
<dbReference type="InterPro" id="IPR036388">
    <property type="entry name" value="WH-like_DNA-bd_sf"/>
</dbReference>
<dbReference type="InterPro" id="IPR000835">
    <property type="entry name" value="HTH_MarR-typ"/>
</dbReference>
<dbReference type="GO" id="GO:0006950">
    <property type="term" value="P:response to stress"/>
    <property type="evidence" value="ECO:0007669"/>
    <property type="project" value="TreeGrafter"/>
</dbReference>
<evidence type="ECO:0000256" key="1">
    <source>
        <dbReference type="ARBA" id="ARBA00004496"/>
    </source>
</evidence>
<dbReference type="HOGENOM" id="CLU_083287_3_0_9"/>